<name>A0A3N4L9W6_9PEZI</name>
<sequence>GYKILALCDHEYTYSWIYFLYTKGFATLQLVPNLISTFSAVVQLYQSLPSKENIFYIYIDNYFSNVLLY</sequence>
<proteinExistence type="predicted"/>
<dbReference type="OrthoDB" id="2400393at2759"/>
<dbReference type="AlphaFoldDB" id="A0A3N4L9W6"/>
<evidence type="ECO:0008006" key="3">
    <source>
        <dbReference type="Google" id="ProtNLM"/>
    </source>
</evidence>
<evidence type="ECO:0000313" key="2">
    <source>
        <dbReference type="Proteomes" id="UP000267821"/>
    </source>
</evidence>
<dbReference type="Proteomes" id="UP000267821">
    <property type="component" value="Unassembled WGS sequence"/>
</dbReference>
<evidence type="ECO:0000313" key="1">
    <source>
        <dbReference type="EMBL" id="RPB18259.1"/>
    </source>
</evidence>
<organism evidence="1 2">
    <name type="scientific">Terfezia boudieri ATCC MYA-4762</name>
    <dbReference type="NCBI Taxonomy" id="1051890"/>
    <lineage>
        <taxon>Eukaryota</taxon>
        <taxon>Fungi</taxon>
        <taxon>Dikarya</taxon>
        <taxon>Ascomycota</taxon>
        <taxon>Pezizomycotina</taxon>
        <taxon>Pezizomycetes</taxon>
        <taxon>Pezizales</taxon>
        <taxon>Pezizaceae</taxon>
        <taxon>Terfezia</taxon>
    </lineage>
</organism>
<keyword evidence="2" id="KW-1185">Reference proteome</keyword>
<dbReference type="InParanoid" id="A0A3N4L9W6"/>
<feature type="non-terminal residue" evidence="1">
    <location>
        <position position="1"/>
    </location>
</feature>
<protein>
    <recommendedName>
        <fullName evidence="3">PiggyBac transposable element-derived protein domain-containing protein</fullName>
    </recommendedName>
</protein>
<accession>A0A3N4L9W6</accession>
<dbReference type="EMBL" id="ML121654">
    <property type="protein sequence ID" value="RPB18259.1"/>
    <property type="molecule type" value="Genomic_DNA"/>
</dbReference>
<gene>
    <name evidence="1" type="ORF">L211DRAFT_797660</name>
</gene>
<reference evidence="1 2" key="1">
    <citation type="journal article" date="2018" name="Nat. Ecol. Evol.">
        <title>Pezizomycetes genomes reveal the molecular basis of ectomycorrhizal truffle lifestyle.</title>
        <authorList>
            <person name="Murat C."/>
            <person name="Payen T."/>
            <person name="Noel B."/>
            <person name="Kuo A."/>
            <person name="Morin E."/>
            <person name="Chen J."/>
            <person name="Kohler A."/>
            <person name="Krizsan K."/>
            <person name="Balestrini R."/>
            <person name="Da Silva C."/>
            <person name="Montanini B."/>
            <person name="Hainaut M."/>
            <person name="Levati E."/>
            <person name="Barry K.W."/>
            <person name="Belfiori B."/>
            <person name="Cichocki N."/>
            <person name="Clum A."/>
            <person name="Dockter R.B."/>
            <person name="Fauchery L."/>
            <person name="Guy J."/>
            <person name="Iotti M."/>
            <person name="Le Tacon F."/>
            <person name="Lindquist E.A."/>
            <person name="Lipzen A."/>
            <person name="Malagnac F."/>
            <person name="Mello A."/>
            <person name="Molinier V."/>
            <person name="Miyauchi S."/>
            <person name="Poulain J."/>
            <person name="Riccioni C."/>
            <person name="Rubini A."/>
            <person name="Sitrit Y."/>
            <person name="Splivallo R."/>
            <person name="Traeger S."/>
            <person name="Wang M."/>
            <person name="Zifcakova L."/>
            <person name="Wipf D."/>
            <person name="Zambonelli A."/>
            <person name="Paolocci F."/>
            <person name="Nowrousian M."/>
            <person name="Ottonello S."/>
            <person name="Baldrian P."/>
            <person name="Spatafora J.W."/>
            <person name="Henrissat B."/>
            <person name="Nagy L.G."/>
            <person name="Aury J.M."/>
            <person name="Wincker P."/>
            <person name="Grigoriev I.V."/>
            <person name="Bonfante P."/>
            <person name="Martin F.M."/>
        </authorList>
    </citation>
    <scope>NUCLEOTIDE SEQUENCE [LARGE SCALE GENOMIC DNA]</scope>
    <source>
        <strain evidence="1 2">ATCC MYA-4762</strain>
    </source>
</reference>